<accession>A0A506PPP7</accession>
<dbReference type="InterPro" id="IPR044550">
    <property type="entry name" value="WzxE"/>
</dbReference>
<feature type="transmembrane region" description="Helical" evidence="6">
    <location>
        <begin position="228"/>
        <end position="249"/>
    </location>
</feature>
<dbReference type="EMBL" id="VHIQ01000001">
    <property type="protein sequence ID" value="TPV35549.1"/>
    <property type="molecule type" value="Genomic_DNA"/>
</dbReference>
<name>A0A506PPP7_9FLAO</name>
<feature type="transmembrane region" description="Helical" evidence="6">
    <location>
        <begin position="405"/>
        <end position="428"/>
    </location>
</feature>
<feature type="transmembrane region" description="Helical" evidence="6">
    <location>
        <begin position="185"/>
        <end position="207"/>
    </location>
</feature>
<evidence type="ECO:0000256" key="6">
    <source>
        <dbReference type="SAM" id="Phobius"/>
    </source>
</evidence>
<feature type="transmembrane region" description="Helical" evidence="6">
    <location>
        <begin position="346"/>
        <end position="367"/>
    </location>
</feature>
<dbReference type="GO" id="GO:0009246">
    <property type="term" value="P:enterobacterial common antigen biosynthetic process"/>
    <property type="evidence" value="ECO:0007669"/>
    <property type="project" value="InterPro"/>
</dbReference>
<feature type="transmembrane region" description="Helical" evidence="6">
    <location>
        <begin position="55"/>
        <end position="72"/>
    </location>
</feature>
<dbReference type="OrthoDB" id="9769862at2"/>
<evidence type="ECO:0000256" key="2">
    <source>
        <dbReference type="ARBA" id="ARBA00022475"/>
    </source>
</evidence>
<dbReference type="PANTHER" id="PTHR30250:SF30">
    <property type="entry name" value="LIPID III FLIPPASE"/>
    <property type="match status" value="1"/>
</dbReference>
<keyword evidence="3 6" id="KW-0812">Transmembrane</keyword>
<protein>
    <submittedName>
        <fullName evidence="7">O-antigen translocase</fullName>
    </submittedName>
</protein>
<feature type="transmembrane region" description="Helical" evidence="6">
    <location>
        <begin position="21"/>
        <end position="43"/>
    </location>
</feature>
<keyword evidence="8" id="KW-1185">Reference proteome</keyword>
<dbReference type="AlphaFoldDB" id="A0A506PPP7"/>
<evidence type="ECO:0000256" key="1">
    <source>
        <dbReference type="ARBA" id="ARBA00004651"/>
    </source>
</evidence>
<feature type="transmembrane region" description="Helical" evidence="6">
    <location>
        <begin position="124"/>
        <end position="148"/>
    </location>
</feature>
<evidence type="ECO:0000256" key="3">
    <source>
        <dbReference type="ARBA" id="ARBA00022692"/>
    </source>
</evidence>
<comment type="subcellular location">
    <subcellularLocation>
        <location evidence="1">Cell membrane</location>
        <topology evidence="1">Multi-pass membrane protein</topology>
    </subcellularLocation>
</comment>
<organism evidence="7 8">
    <name type="scientific">Paucihalobacter ruber</name>
    <dbReference type="NCBI Taxonomy" id="2567861"/>
    <lineage>
        <taxon>Bacteria</taxon>
        <taxon>Pseudomonadati</taxon>
        <taxon>Bacteroidota</taxon>
        <taxon>Flavobacteriia</taxon>
        <taxon>Flavobacteriales</taxon>
        <taxon>Flavobacteriaceae</taxon>
        <taxon>Paucihalobacter</taxon>
    </lineage>
</organism>
<feature type="transmembrane region" description="Helical" evidence="6">
    <location>
        <begin position="274"/>
        <end position="291"/>
    </location>
</feature>
<sequence>MKRILTYISNQVLPEATRLNTVVIVLKIISGIAVSKMIAIFIGPEGFALIGNMRNFLKALQSLSIGGIYSGFVTEVSKVKHDVLKLSNTISTAYYIGFFITMLLALICYYQANWINGMLFPKYYNYAYVIKILAIALPFYALNMFSYAIMNGFSKYRMMLVINILGQVVGLLITLLLIYRNNVDGALIAVVLTPSLGFLITLVGFSNQRSLATDIKISRINLNIVRKLSPYVMVALVTTVALPITYIAIRNYITSKLGLQAAGYWEAMNRISDYYLMFVNSIMALYIIPKFRKLDTKAAFKAEVKNFYQTFLPYVMMGLALIYLLKPYIVRLVFSSSFQPVEDLFLWQLLGDLVKVLSTVIAFHFLAKKMFWHFIIIEVFLFVNLYVSSITLIDNFGLKGAVMGHFVAYLMQYGIILLIFSSPIFGVLTDEDEKL</sequence>
<gene>
    <name evidence="7" type="ORF">FJ651_01150</name>
</gene>
<dbReference type="InterPro" id="IPR050833">
    <property type="entry name" value="Poly_Biosynth_Transport"/>
</dbReference>
<evidence type="ECO:0000313" key="8">
    <source>
        <dbReference type="Proteomes" id="UP000317332"/>
    </source>
</evidence>
<dbReference type="RefSeq" id="WP_140988559.1">
    <property type="nucleotide sequence ID" value="NZ_VHIQ01000001.1"/>
</dbReference>
<feature type="transmembrane region" description="Helical" evidence="6">
    <location>
        <begin position="374"/>
        <end position="393"/>
    </location>
</feature>
<evidence type="ECO:0000313" key="7">
    <source>
        <dbReference type="EMBL" id="TPV35549.1"/>
    </source>
</evidence>
<keyword evidence="4 6" id="KW-1133">Transmembrane helix</keyword>
<evidence type="ECO:0000256" key="5">
    <source>
        <dbReference type="ARBA" id="ARBA00023136"/>
    </source>
</evidence>
<feature type="transmembrane region" description="Helical" evidence="6">
    <location>
        <begin position="311"/>
        <end position="334"/>
    </location>
</feature>
<feature type="transmembrane region" description="Helical" evidence="6">
    <location>
        <begin position="160"/>
        <end position="179"/>
    </location>
</feature>
<dbReference type="GO" id="GO:0005886">
    <property type="term" value="C:plasma membrane"/>
    <property type="evidence" value="ECO:0007669"/>
    <property type="project" value="UniProtKB-SubCell"/>
</dbReference>
<reference evidence="7 8" key="1">
    <citation type="submission" date="2019-06" db="EMBL/GenBank/DDBJ databases">
        <title>Flavobacteriaceae Paucihalobacterium erythroidium CWB-1, complete genome.</title>
        <authorList>
            <person name="Wu S."/>
        </authorList>
    </citation>
    <scope>NUCLEOTIDE SEQUENCE [LARGE SCALE GENOMIC DNA]</scope>
    <source>
        <strain evidence="7 8">CWB-1</strain>
    </source>
</reference>
<dbReference type="Proteomes" id="UP000317332">
    <property type="component" value="Unassembled WGS sequence"/>
</dbReference>
<proteinExistence type="predicted"/>
<dbReference type="CDD" id="cd13125">
    <property type="entry name" value="MATE_like_10"/>
    <property type="match status" value="1"/>
</dbReference>
<feature type="transmembrane region" description="Helical" evidence="6">
    <location>
        <begin position="93"/>
        <end position="112"/>
    </location>
</feature>
<dbReference type="PANTHER" id="PTHR30250">
    <property type="entry name" value="PST FAMILY PREDICTED COLANIC ACID TRANSPORTER"/>
    <property type="match status" value="1"/>
</dbReference>
<keyword evidence="5 6" id="KW-0472">Membrane</keyword>
<comment type="caution">
    <text evidence="7">The sequence shown here is derived from an EMBL/GenBank/DDBJ whole genome shotgun (WGS) entry which is preliminary data.</text>
</comment>
<evidence type="ECO:0000256" key="4">
    <source>
        <dbReference type="ARBA" id="ARBA00022989"/>
    </source>
</evidence>
<keyword evidence="2" id="KW-1003">Cell membrane</keyword>